<evidence type="ECO:0000256" key="1">
    <source>
        <dbReference type="ARBA" id="ARBA00022722"/>
    </source>
</evidence>
<dbReference type="Proteomes" id="UP000199213">
    <property type="component" value="Unassembled WGS sequence"/>
</dbReference>
<keyword evidence="1" id="KW-0540">Nuclease</keyword>
<evidence type="ECO:0000256" key="5">
    <source>
        <dbReference type="ARBA" id="ARBA00023204"/>
    </source>
</evidence>
<keyword evidence="5" id="KW-0234">DNA repair</keyword>
<keyword evidence="8" id="KW-1185">Reference proteome</keyword>
<evidence type="ECO:0000313" key="7">
    <source>
        <dbReference type="EMBL" id="SDK19806.1"/>
    </source>
</evidence>
<keyword evidence="2 7" id="KW-0255">Endonuclease</keyword>
<dbReference type="SUPFAM" id="SSF52980">
    <property type="entry name" value="Restriction endonuclease-like"/>
    <property type="match status" value="1"/>
</dbReference>
<evidence type="ECO:0000256" key="3">
    <source>
        <dbReference type="ARBA" id="ARBA00022763"/>
    </source>
</evidence>
<evidence type="ECO:0000256" key="4">
    <source>
        <dbReference type="ARBA" id="ARBA00022801"/>
    </source>
</evidence>
<dbReference type="GO" id="GO:0004519">
    <property type="term" value="F:endonuclease activity"/>
    <property type="evidence" value="ECO:0007669"/>
    <property type="project" value="UniProtKB-KW"/>
</dbReference>
<dbReference type="OrthoDB" id="9801520at2"/>
<evidence type="ECO:0000313" key="8">
    <source>
        <dbReference type="Proteomes" id="UP000199213"/>
    </source>
</evidence>
<keyword evidence="3" id="KW-0227">DNA damage</keyword>
<dbReference type="RefSeq" id="WP_092627762.1">
    <property type="nucleotide sequence ID" value="NZ_FNFM01000005.1"/>
</dbReference>
<sequence>MRRTGRRDTIAELALRRALHRRSLRFLTDAIPPGTNCRRRADVLLRGAHIAVFVDGCFWHCCPGHAHLPKSNRQWWRRKFDGALRRDRDSDAELSAAGWMVIRVWEHETVEVAADRIVRLARQRRERP</sequence>
<dbReference type="GO" id="GO:0006298">
    <property type="term" value="P:mismatch repair"/>
    <property type="evidence" value="ECO:0007669"/>
    <property type="project" value="InterPro"/>
</dbReference>
<organism evidence="7 8">
    <name type="scientific">Actinopolyspora mzabensis</name>
    <dbReference type="NCBI Taxonomy" id="995066"/>
    <lineage>
        <taxon>Bacteria</taxon>
        <taxon>Bacillati</taxon>
        <taxon>Actinomycetota</taxon>
        <taxon>Actinomycetes</taxon>
        <taxon>Actinopolysporales</taxon>
        <taxon>Actinopolysporaceae</taxon>
        <taxon>Actinopolyspora</taxon>
    </lineage>
</organism>
<accession>A0A1G8ZXG5</accession>
<dbReference type="GO" id="GO:0016787">
    <property type="term" value="F:hydrolase activity"/>
    <property type="evidence" value="ECO:0007669"/>
    <property type="project" value="UniProtKB-KW"/>
</dbReference>
<comment type="similarity">
    <text evidence="6">Belongs to the Vsr family.</text>
</comment>
<name>A0A1G8ZXG5_ACTMZ</name>
<evidence type="ECO:0000256" key="2">
    <source>
        <dbReference type="ARBA" id="ARBA00022759"/>
    </source>
</evidence>
<proteinExistence type="inferred from homology"/>
<protein>
    <submittedName>
        <fullName evidence="7">T/G mismatch-specific endonuclease</fullName>
    </submittedName>
</protein>
<gene>
    <name evidence="7" type="ORF">SAMN04487820_105194</name>
</gene>
<dbReference type="AlphaFoldDB" id="A0A1G8ZXG5"/>
<reference evidence="8" key="1">
    <citation type="submission" date="2016-10" db="EMBL/GenBank/DDBJ databases">
        <authorList>
            <person name="Varghese N."/>
            <person name="Submissions S."/>
        </authorList>
    </citation>
    <scope>NUCLEOTIDE SEQUENCE [LARGE SCALE GENOMIC DNA]</scope>
    <source>
        <strain evidence="8">DSM 45460</strain>
    </source>
</reference>
<evidence type="ECO:0000256" key="6">
    <source>
        <dbReference type="ARBA" id="ARBA00029466"/>
    </source>
</evidence>
<dbReference type="Pfam" id="PF03852">
    <property type="entry name" value="Vsr"/>
    <property type="match status" value="1"/>
</dbReference>
<dbReference type="InterPro" id="IPR011335">
    <property type="entry name" value="Restrct_endonuc-II-like"/>
</dbReference>
<keyword evidence="4" id="KW-0378">Hydrolase</keyword>
<dbReference type="InterPro" id="IPR004603">
    <property type="entry name" value="DNA_mismatch_endonuc_vsr"/>
</dbReference>
<dbReference type="EMBL" id="FNFM01000005">
    <property type="protein sequence ID" value="SDK19806.1"/>
    <property type="molecule type" value="Genomic_DNA"/>
</dbReference>
<dbReference type="Gene3D" id="3.40.960.10">
    <property type="entry name" value="VSR Endonuclease"/>
    <property type="match status" value="1"/>
</dbReference>